<dbReference type="Proteomes" id="UP000283479">
    <property type="component" value="Unassembled WGS sequence"/>
</dbReference>
<dbReference type="InterPro" id="IPR011008">
    <property type="entry name" value="Dimeric_a/b-barrel"/>
</dbReference>
<keyword evidence="2" id="KW-0560">Oxidoreductase</keyword>
<dbReference type="InterPro" id="IPR050744">
    <property type="entry name" value="AI-2_Isomerase_LsrG"/>
</dbReference>
<dbReference type="Pfam" id="PF03992">
    <property type="entry name" value="ABM"/>
    <property type="match status" value="1"/>
</dbReference>
<organism evidence="2 3">
    <name type="scientific">Rhodococcus xishaensis</name>
    <dbReference type="NCBI Taxonomy" id="2487364"/>
    <lineage>
        <taxon>Bacteria</taxon>
        <taxon>Bacillati</taxon>
        <taxon>Actinomycetota</taxon>
        <taxon>Actinomycetes</taxon>
        <taxon>Mycobacteriales</taxon>
        <taxon>Nocardiaceae</taxon>
        <taxon>Rhodococcus</taxon>
    </lineage>
</organism>
<proteinExistence type="predicted"/>
<keyword evidence="2" id="KW-0503">Monooxygenase</keyword>
<evidence type="ECO:0000313" key="3">
    <source>
        <dbReference type="Proteomes" id="UP000283479"/>
    </source>
</evidence>
<protein>
    <submittedName>
        <fullName evidence="2">Antibiotic biosynthesis monooxygenase</fullName>
    </submittedName>
</protein>
<dbReference type="EMBL" id="RKLO01000006">
    <property type="protein sequence ID" value="RVW00719.1"/>
    <property type="molecule type" value="Genomic_DNA"/>
</dbReference>
<dbReference type="OrthoDB" id="5244470at2"/>
<sequence>MSDLHVVATVQAKPGSEEMVRDGFPPLEVATRKEEGCVSYQIFESTTAVRTFVVLEVFESQEAFDAHLQTPHFQAWMNTFGEHLTGAPVVHILKALP</sequence>
<gene>
    <name evidence="2" type="ORF">EGT50_15400</name>
</gene>
<dbReference type="PANTHER" id="PTHR33336">
    <property type="entry name" value="QUINOL MONOOXYGENASE YGIN-RELATED"/>
    <property type="match status" value="1"/>
</dbReference>
<evidence type="ECO:0000313" key="2">
    <source>
        <dbReference type="EMBL" id="RVW00719.1"/>
    </source>
</evidence>
<keyword evidence="3" id="KW-1185">Reference proteome</keyword>
<name>A0A438AQ07_9NOCA</name>
<dbReference type="PANTHER" id="PTHR33336:SF15">
    <property type="entry name" value="ABM DOMAIN-CONTAINING PROTEIN"/>
    <property type="match status" value="1"/>
</dbReference>
<dbReference type="SUPFAM" id="SSF54909">
    <property type="entry name" value="Dimeric alpha+beta barrel"/>
    <property type="match status" value="1"/>
</dbReference>
<dbReference type="InterPro" id="IPR007138">
    <property type="entry name" value="ABM_dom"/>
</dbReference>
<accession>A0A438AQ07</accession>
<dbReference type="Gene3D" id="3.30.70.100">
    <property type="match status" value="1"/>
</dbReference>
<comment type="caution">
    <text evidence="2">The sequence shown here is derived from an EMBL/GenBank/DDBJ whole genome shotgun (WGS) entry which is preliminary data.</text>
</comment>
<dbReference type="RefSeq" id="WP_127955512.1">
    <property type="nucleotide sequence ID" value="NZ_RKLO01000006.1"/>
</dbReference>
<feature type="domain" description="ABM" evidence="1">
    <location>
        <begin position="4"/>
        <end position="92"/>
    </location>
</feature>
<dbReference type="PROSITE" id="PS51725">
    <property type="entry name" value="ABM"/>
    <property type="match status" value="1"/>
</dbReference>
<dbReference type="AlphaFoldDB" id="A0A438AQ07"/>
<dbReference type="GO" id="GO:0004497">
    <property type="term" value="F:monooxygenase activity"/>
    <property type="evidence" value="ECO:0007669"/>
    <property type="project" value="UniProtKB-KW"/>
</dbReference>
<reference evidence="2 3" key="1">
    <citation type="submission" date="2018-11" db="EMBL/GenBank/DDBJ databases">
        <title>Rhodococcus spongicola sp. nov. and Rhodococcus xishaensis sp. nov. from marine sponges.</title>
        <authorList>
            <person name="Li L."/>
            <person name="Lin H.W."/>
        </authorList>
    </citation>
    <scope>NUCLEOTIDE SEQUENCE [LARGE SCALE GENOMIC DNA]</scope>
    <source>
        <strain evidence="2 3">LHW51113</strain>
    </source>
</reference>
<evidence type="ECO:0000259" key="1">
    <source>
        <dbReference type="PROSITE" id="PS51725"/>
    </source>
</evidence>